<evidence type="ECO:0000256" key="2">
    <source>
        <dbReference type="ARBA" id="ARBA00022692"/>
    </source>
</evidence>
<evidence type="ECO:0000256" key="4">
    <source>
        <dbReference type="ARBA" id="ARBA00023136"/>
    </source>
</evidence>
<keyword evidence="4 6" id="KW-0472">Membrane</keyword>
<organism evidence="7 8">
    <name type="scientific">Ascoidea rubescens DSM 1968</name>
    <dbReference type="NCBI Taxonomy" id="1344418"/>
    <lineage>
        <taxon>Eukaryota</taxon>
        <taxon>Fungi</taxon>
        <taxon>Dikarya</taxon>
        <taxon>Ascomycota</taxon>
        <taxon>Saccharomycotina</taxon>
        <taxon>Saccharomycetes</taxon>
        <taxon>Ascoideaceae</taxon>
        <taxon>Ascoidea</taxon>
    </lineage>
</organism>
<dbReference type="PANTHER" id="PTHR11706">
    <property type="entry name" value="SOLUTE CARRIER PROTEIN FAMILY 11 MEMBER"/>
    <property type="match status" value="1"/>
</dbReference>
<evidence type="ECO:0000256" key="1">
    <source>
        <dbReference type="ARBA" id="ARBA00004141"/>
    </source>
</evidence>
<dbReference type="Proteomes" id="UP000095038">
    <property type="component" value="Unassembled WGS sequence"/>
</dbReference>
<name>A0A1D2VBA7_9ASCO</name>
<evidence type="ECO:0000256" key="6">
    <source>
        <dbReference type="SAM" id="Phobius"/>
    </source>
</evidence>
<dbReference type="GO" id="GO:0034755">
    <property type="term" value="P:iron ion transmembrane transport"/>
    <property type="evidence" value="ECO:0007669"/>
    <property type="project" value="TreeGrafter"/>
</dbReference>
<sequence>MISLANQLKLKLPRIAELKDSTIASNVLPKIPLYANVMKIVVEVLVVLLACRPGSFSNFMKIFQSTVASLVIGVVYTYRYSVIKLAITLLTFALFVNSAILIVTGATLYENEEVLGAGLYIISAFISKSLAPVAGTIFMLALHFRGQSDVLPTGQDGLSLALTASQVFLSILLPLLTAPLIYFTCLKSMTVVKDGILSAENEFNNDHTSSVDNSNKNINNGTNNNTNVENNKSSSFVMPNN</sequence>
<dbReference type="GeneID" id="30968915"/>
<accession>A0A1D2VBA7</accession>
<dbReference type="OrthoDB" id="409173at2759"/>
<dbReference type="GO" id="GO:0005384">
    <property type="term" value="F:manganese ion transmembrane transporter activity"/>
    <property type="evidence" value="ECO:0007669"/>
    <property type="project" value="TreeGrafter"/>
</dbReference>
<comment type="subcellular location">
    <subcellularLocation>
        <location evidence="1">Membrane</location>
        <topology evidence="1">Multi-pass membrane protein</topology>
    </subcellularLocation>
</comment>
<dbReference type="PANTHER" id="PTHR11706:SF101">
    <property type="entry name" value="MANGANESE TRANSPORTER SMF1"/>
    <property type="match status" value="1"/>
</dbReference>
<feature type="region of interest" description="Disordered" evidence="5">
    <location>
        <begin position="206"/>
        <end position="241"/>
    </location>
</feature>
<dbReference type="STRING" id="1344418.A0A1D2VBA7"/>
<keyword evidence="8" id="KW-1185">Reference proteome</keyword>
<gene>
    <name evidence="7" type="ORF">ASCRUDRAFT_9956</name>
</gene>
<feature type="transmembrane region" description="Helical" evidence="6">
    <location>
        <begin position="31"/>
        <end position="50"/>
    </location>
</feature>
<dbReference type="EMBL" id="KV454489">
    <property type="protein sequence ID" value="ODV58891.1"/>
    <property type="molecule type" value="Genomic_DNA"/>
</dbReference>
<dbReference type="AlphaFoldDB" id="A0A1D2VBA7"/>
<evidence type="ECO:0000313" key="8">
    <source>
        <dbReference type="Proteomes" id="UP000095038"/>
    </source>
</evidence>
<evidence type="ECO:0000256" key="3">
    <source>
        <dbReference type="ARBA" id="ARBA00022989"/>
    </source>
</evidence>
<keyword evidence="3 6" id="KW-1133">Transmembrane helix</keyword>
<protein>
    <submittedName>
        <fullName evidence="7">Uncharacterized protein</fullName>
    </submittedName>
</protein>
<dbReference type="GO" id="GO:0030026">
    <property type="term" value="P:intracellular manganese ion homeostasis"/>
    <property type="evidence" value="ECO:0007669"/>
    <property type="project" value="TreeGrafter"/>
</dbReference>
<keyword evidence="2 6" id="KW-0812">Transmembrane</keyword>
<feature type="compositionally biased region" description="Low complexity" evidence="5">
    <location>
        <begin position="213"/>
        <end position="235"/>
    </location>
</feature>
<dbReference type="InParanoid" id="A0A1D2VBA7"/>
<evidence type="ECO:0000313" key="7">
    <source>
        <dbReference type="EMBL" id="ODV58891.1"/>
    </source>
</evidence>
<feature type="transmembrane region" description="Helical" evidence="6">
    <location>
        <begin position="62"/>
        <end position="79"/>
    </location>
</feature>
<dbReference type="GO" id="GO:0005886">
    <property type="term" value="C:plasma membrane"/>
    <property type="evidence" value="ECO:0007669"/>
    <property type="project" value="TreeGrafter"/>
</dbReference>
<feature type="transmembrane region" description="Helical" evidence="6">
    <location>
        <begin position="121"/>
        <end position="144"/>
    </location>
</feature>
<feature type="transmembrane region" description="Helical" evidence="6">
    <location>
        <begin position="85"/>
        <end position="109"/>
    </location>
</feature>
<dbReference type="InterPro" id="IPR001046">
    <property type="entry name" value="NRAMP_fam"/>
</dbReference>
<proteinExistence type="predicted"/>
<dbReference type="GO" id="GO:0015086">
    <property type="term" value="F:cadmium ion transmembrane transporter activity"/>
    <property type="evidence" value="ECO:0007669"/>
    <property type="project" value="TreeGrafter"/>
</dbReference>
<reference evidence="8" key="1">
    <citation type="submission" date="2016-05" db="EMBL/GenBank/DDBJ databases">
        <title>Comparative genomics of biotechnologically important yeasts.</title>
        <authorList>
            <consortium name="DOE Joint Genome Institute"/>
            <person name="Riley R."/>
            <person name="Haridas S."/>
            <person name="Wolfe K.H."/>
            <person name="Lopes M.R."/>
            <person name="Hittinger C.T."/>
            <person name="Goker M."/>
            <person name="Salamov A."/>
            <person name="Wisecaver J."/>
            <person name="Long T.M."/>
            <person name="Aerts A.L."/>
            <person name="Barry K."/>
            <person name="Choi C."/>
            <person name="Clum A."/>
            <person name="Coughlan A.Y."/>
            <person name="Deshpande S."/>
            <person name="Douglass A.P."/>
            <person name="Hanson S.J."/>
            <person name="Klenk H.-P."/>
            <person name="Labutti K."/>
            <person name="Lapidus A."/>
            <person name="Lindquist E."/>
            <person name="Lipzen A."/>
            <person name="Meier-Kolthoff J.P."/>
            <person name="Ohm R.A."/>
            <person name="Otillar R.P."/>
            <person name="Pangilinan J."/>
            <person name="Peng Y."/>
            <person name="Rokas A."/>
            <person name="Rosa C.A."/>
            <person name="Scheuner C."/>
            <person name="Sibirny A.A."/>
            <person name="Slot J.C."/>
            <person name="Stielow J.B."/>
            <person name="Sun H."/>
            <person name="Kurtzman C.P."/>
            <person name="Blackwell M."/>
            <person name="Grigoriev I.V."/>
            <person name="Jeffries T.W."/>
        </authorList>
    </citation>
    <scope>NUCLEOTIDE SEQUENCE [LARGE SCALE GENOMIC DNA]</scope>
    <source>
        <strain evidence="8">DSM 1968</strain>
    </source>
</reference>
<evidence type="ECO:0000256" key="5">
    <source>
        <dbReference type="SAM" id="MobiDB-lite"/>
    </source>
</evidence>
<feature type="transmembrane region" description="Helical" evidence="6">
    <location>
        <begin position="164"/>
        <end position="183"/>
    </location>
</feature>
<dbReference type="RefSeq" id="XP_020045198.1">
    <property type="nucleotide sequence ID" value="XM_020195279.1"/>
</dbReference>